<dbReference type="SUPFAM" id="SSF53244">
    <property type="entry name" value="MurD-like peptide ligases, peptide-binding domain"/>
    <property type="match status" value="1"/>
</dbReference>
<sequence length="792" mass="87917">MRSKVQLLNHRIKDLTDGGFFEQALHVYRCLRLSDVKPDRFTFTYVLKSCVGISAIDEAMSIHSHIFKCGFVCNLLITNSLIEMYSNFGALSFARQLFDDMSQRNLASWNLMISGYGKNGYYKLALEQCSYMKHEGLVLDKVGVKIVLPIIGHVKAFGLGKCIHAHVITTGLSKDTTVVTALLDMYSRCGEFRASNHLFDEISHKDVICWNAMITGYSQRGKPLLVLELFKRMLFEGFGPSIPTILLLLHACTVLSVIQVGKCMHGYITKLGFSSDVSVSGLLIDMYSKCGELGSASHVFSELSRGNVHSWTSMIHGLGMHGYGRVALMAFFKMVKMGIVPDGICFLVLLASFSHCGMMEEGHKILYYMVSQYGVQPSMEHYASIVDLFGRAGYINEAVGFLSQMPIEPDSTVMGALLSACRIHDHKETQEVFERFIEPKWSAAGLYKGSLCALMNKEQLLAVVTVANKKIHMYNTLVYEALGFEEHTSLALCHPWESTHTRGTGDLSRLLGRHITCNILAAVPVGNVLKSATGGHFQRTEEVDVASGRCELRDVEQEFGVVLDHAHTPDSLSRLLDTVADLWPAESSLWQSFCGYLNKLYKLALLETTSTANIQVKNYFVISICDGYTDFILIKDVLRIFVYAECGFACGMVLYKICTDLTPWLGQICRVTLFLWNYPRNSTCACIVVAMQSVISDTNKHLRITYSDAAKSQLGRQVDLAACFCSGDQKVVHASPAIHRHQVPGGDVTTKKACADKTMRSALITFSDSSLDCYPSNPIQRSPIAAHIMKAT</sequence>
<evidence type="ECO:0000256" key="2">
    <source>
        <dbReference type="PROSITE-ProRule" id="PRU00708"/>
    </source>
</evidence>
<dbReference type="GO" id="GO:0009451">
    <property type="term" value="P:RNA modification"/>
    <property type="evidence" value="ECO:0007669"/>
    <property type="project" value="InterPro"/>
</dbReference>
<dbReference type="NCBIfam" id="TIGR00756">
    <property type="entry name" value="PPR"/>
    <property type="match status" value="3"/>
</dbReference>
<evidence type="ECO:0000313" key="4">
    <source>
        <dbReference type="Proteomes" id="UP001055439"/>
    </source>
</evidence>
<evidence type="ECO:0000256" key="1">
    <source>
        <dbReference type="ARBA" id="ARBA00022737"/>
    </source>
</evidence>
<dbReference type="GO" id="GO:0003723">
    <property type="term" value="F:RNA binding"/>
    <property type="evidence" value="ECO:0007669"/>
    <property type="project" value="InterPro"/>
</dbReference>
<dbReference type="PANTHER" id="PTHR24015:SF548">
    <property type="entry name" value="OS08G0340900 PROTEIN"/>
    <property type="match status" value="1"/>
</dbReference>
<dbReference type="AlphaFoldDB" id="A0A9E7K0R1"/>
<dbReference type="OrthoDB" id="1888055at2759"/>
<gene>
    <name evidence="3" type="ORF">MUK42_12743</name>
</gene>
<dbReference type="Gene3D" id="1.25.40.10">
    <property type="entry name" value="Tetratricopeptide repeat domain"/>
    <property type="match status" value="3"/>
</dbReference>
<dbReference type="InterPro" id="IPR036615">
    <property type="entry name" value="Mur_ligase_C_dom_sf"/>
</dbReference>
<protein>
    <submittedName>
        <fullName evidence="3">Pentatricopeptide repeat-containing protein</fullName>
    </submittedName>
</protein>
<dbReference type="PANTHER" id="PTHR24015">
    <property type="entry name" value="OS07G0578800 PROTEIN-RELATED"/>
    <property type="match status" value="1"/>
</dbReference>
<dbReference type="Proteomes" id="UP001055439">
    <property type="component" value="Chromosome 5"/>
</dbReference>
<dbReference type="FunFam" id="1.25.40.10:FF:000343">
    <property type="entry name" value="Pentatricopeptide repeat-containing protein At3g58590"/>
    <property type="match status" value="1"/>
</dbReference>
<dbReference type="Pfam" id="PF01535">
    <property type="entry name" value="PPR"/>
    <property type="match status" value="4"/>
</dbReference>
<dbReference type="InterPro" id="IPR046960">
    <property type="entry name" value="PPR_At4g14850-like_plant"/>
</dbReference>
<name>A0A9E7K0R1_9LILI</name>
<keyword evidence="1" id="KW-0677">Repeat</keyword>
<dbReference type="EMBL" id="CP097507">
    <property type="protein sequence ID" value="URE00741.1"/>
    <property type="molecule type" value="Genomic_DNA"/>
</dbReference>
<proteinExistence type="predicted"/>
<dbReference type="InterPro" id="IPR011990">
    <property type="entry name" value="TPR-like_helical_dom_sf"/>
</dbReference>
<dbReference type="FunFam" id="1.25.40.10:FF:000344">
    <property type="entry name" value="Pentatricopeptide repeat-containing protein"/>
    <property type="match status" value="1"/>
</dbReference>
<feature type="repeat" description="PPR" evidence="2">
    <location>
        <begin position="105"/>
        <end position="139"/>
    </location>
</feature>
<feature type="repeat" description="PPR" evidence="2">
    <location>
        <begin position="307"/>
        <end position="341"/>
    </location>
</feature>
<keyword evidence="4" id="KW-1185">Reference proteome</keyword>
<feature type="repeat" description="PPR" evidence="2">
    <location>
        <begin position="206"/>
        <end position="240"/>
    </location>
</feature>
<evidence type="ECO:0000313" key="3">
    <source>
        <dbReference type="EMBL" id="URE00741.1"/>
    </source>
</evidence>
<dbReference type="InterPro" id="IPR002885">
    <property type="entry name" value="PPR_rpt"/>
</dbReference>
<organism evidence="3 4">
    <name type="scientific">Musa troglodytarum</name>
    <name type="common">fe'i banana</name>
    <dbReference type="NCBI Taxonomy" id="320322"/>
    <lineage>
        <taxon>Eukaryota</taxon>
        <taxon>Viridiplantae</taxon>
        <taxon>Streptophyta</taxon>
        <taxon>Embryophyta</taxon>
        <taxon>Tracheophyta</taxon>
        <taxon>Spermatophyta</taxon>
        <taxon>Magnoliopsida</taxon>
        <taxon>Liliopsida</taxon>
        <taxon>Zingiberales</taxon>
        <taxon>Musaceae</taxon>
        <taxon>Musa</taxon>
    </lineage>
</organism>
<dbReference type="FunFam" id="1.25.40.10:FF:000242">
    <property type="entry name" value="Pentatricopeptide repeat-containing protein"/>
    <property type="match status" value="1"/>
</dbReference>
<reference evidence="3" key="1">
    <citation type="submission" date="2022-05" db="EMBL/GenBank/DDBJ databases">
        <title>The Musa troglodytarum L. genome provides insights into the mechanism of non-climacteric behaviour and enrichment of carotenoids.</title>
        <authorList>
            <person name="Wang J."/>
        </authorList>
    </citation>
    <scope>NUCLEOTIDE SEQUENCE</scope>
    <source>
        <tissue evidence="3">Leaf</tissue>
    </source>
</reference>
<dbReference type="PROSITE" id="PS51375">
    <property type="entry name" value="PPR"/>
    <property type="match status" value="3"/>
</dbReference>
<dbReference type="GO" id="GO:0016881">
    <property type="term" value="F:acid-amino acid ligase activity"/>
    <property type="evidence" value="ECO:0007669"/>
    <property type="project" value="InterPro"/>
</dbReference>
<accession>A0A9E7K0R1</accession>